<dbReference type="EMBL" id="JAACJL010000059">
    <property type="protein sequence ID" value="KAF4609976.1"/>
    <property type="molecule type" value="Genomic_DNA"/>
</dbReference>
<protein>
    <submittedName>
        <fullName evidence="2">Uncharacterized protein</fullName>
    </submittedName>
</protein>
<dbReference type="AlphaFoldDB" id="A0A8H4QFX7"/>
<evidence type="ECO:0000256" key="1">
    <source>
        <dbReference type="SAM" id="MobiDB-lite"/>
    </source>
</evidence>
<organism evidence="2 3">
    <name type="scientific">Agrocybe pediades</name>
    <dbReference type="NCBI Taxonomy" id="84607"/>
    <lineage>
        <taxon>Eukaryota</taxon>
        <taxon>Fungi</taxon>
        <taxon>Dikarya</taxon>
        <taxon>Basidiomycota</taxon>
        <taxon>Agaricomycotina</taxon>
        <taxon>Agaricomycetes</taxon>
        <taxon>Agaricomycetidae</taxon>
        <taxon>Agaricales</taxon>
        <taxon>Agaricineae</taxon>
        <taxon>Strophariaceae</taxon>
        <taxon>Agrocybe</taxon>
    </lineage>
</organism>
<keyword evidence="3" id="KW-1185">Reference proteome</keyword>
<proteinExistence type="predicted"/>
<gene>
    <name evidence="2" type="ORF">D9613_010567</name>
</gene>
<feature type="region of interest" description="Disordered" evidence="1">
    <location>
        <begin position="46"/>
        <end position="69"/>
    </location>
</feature>
<comment type="caution">
    <text evidence="2">The sequence shown here is derived from an EMBL/GenBank/DDBJ whole genome shotgun (WGS) entry which is preliminary data.</text>
</comment>
<evidence type="ECO:0000313" key="2">
    <source>
        <dbReference type="EMBL" id="KAF4609976.1"/>
    </source>
</evidence>
<dbReference type="Proteomes" id="UP000521872">
    <property type="component" value="Unassembled WGS sequence"/>
</dbReference>
<reference evidence="2 3" key="1">
    <citation type="submission" date="2019-12" db="EMBL/GenBank/DDBJ databases">
        <authorList>
            <person name="Floudas D."/>
            <person name="Bentzer J."/>
            <person name="Ahren D."/>
            <person name="Johansson T."/>
            <person name="Persson P."/>
            <person name="Tunlid A."/>
        </authorList>
    </citation>
    <scope>NUCLEOTIDE SEQUENCE [LARGE SCALE GENOMIC DNA]</scope>
    <source>
        <strain evidence="2 3">CBS 102.39</strain>
    </source>
</reference>
<evidence type="ECO:0000313" key="3">
    <source>
        <dbReference type="Proteomes" id="UP000521872"/>
    </source>
</evidence>
<sequence length="141" mass="15566">MDFSSPASWAATLSPKRPGVNAREVHLDRSNPPVLNWDIEAISDGERSDAQGGTIPRDIWSEIPTKTGDRQGAANHKLAEYGIIALGNFLQNHISCRLIPWPWQYSMAEPTSSVVDGFVSPSGYLQSGLCHRLYKDLFISL</sequence>
<name>A0A8H4QFX7_9AGAR</name>
<accession>A0A8H4QFX7</accession>